<proteinExistence type="predicted"/>
<evidence type="ECO:0008006" key="3">
    <source>
        <dbReference type="Google" id="ProtNLM"/>
    </source>
</evidence>
<dbReference type="CDD" id="cd02440">
    <property type="entry name" value="AdoMet_MTases"/>
    <property type="match status" value="1"/>
</dbReference>
<dbReference type="RefSeq" id="WP_085882101.1">
    <property type="nucleotide sequence ID" value="NZ_FWFR01000001.1"/>
</dbReference>
<dbReference type="Gene3D" id="3.40.50.150">
    <property type="entry name" value="Vaccinia Virus protein VP39"/>
    <property type="match status" value="1"/>
</dbReference>
<protein>
    <recommendedName>
        <fullName evidence="3">Methionine biosynthesis protein MetW</fullName>
    </recommendedName>
</protein>
<dbReference type="Pfam" id="PF07021">
    <property type="entry name" value="MetW"/>
    <property type="match status" value="1"/>
</dbReference>
<keyword evidence="2" id="KW-1185">Reference proteome</keyword>
<name>A0A1Y5RVU0_9PROT</name>
<dbReference type="InParanoid" id="A0A1Y5RVU0"/>
<organism evidence="1 2">
    <name type="scientific">Oceanibacterium hippocampi</name>
    <dbReference type="NCBI Taxonomy" id="745714"/>
    <lineage>
        <taxon>Bacteria</taxon>
        <taxon>Pseudomonadati</taxon>
        <taxon>Pseudomonadota</taxon>
        <taxon>Alphaproteobacteria</taxon>
        <taxon>Sneathiellales</taxon>
        <taxon>Sneathiellaceae</taxon>
        <taxon>Oceanibacterium</taxon>
    </lineage>
</organism>
<gene>
    <name evidence="1" type="ORF">OCH7691_00804</name>
</gene>
<dbReference type="Proteomes" id="UP000193200">
    <property type="component" value="Unassembled WGS sequence"/>
</dbReference>
<dbReference type="InterPro" id="IPR029063">
    <property type="entry name" value="SAM-dependent_MTases_sf"/>
</dbReference>
<dbReference type="OrthoDB" id="9792690at2"/>
<sequence>MATIDIGLGRNIEIRDDLLLIAEMVAANSRVLDVGCDDGSLLAFLARHSNVDARGIEISQAGVNSCVSRGLSVIQGDADTDLVDYPADSFDYAILSQTLQAMRQPRTVLNELLRVGRRAIVSFPNFGFWKVRLDLLLRGRMPMTDALDAAWYETPNIHFCTILDFVLLCRDLGITIEQSIITGQTGKPLRHLGTGRVANLFGATGVFLLSRGDR</sequence>
<dbReference type="AlphaFoldDB" id="A0A1Y5RVU0"/>
<dbReference type="EMBL" id="FWFR01000001">
    <property type="protein sequence ID" value="SLN26225.1"/>
    <property type="molecule type" value="Genomic_DNA"/>
</dbReference>
<evidence type="ECO:0000313" key="1">
    <source>
        <dbReference type="EMBL" id="SLN26225.1"/>
    </source>
</evidence>
<dbReference type="SUPFAM" id="SSF53335">
    <property type="entry name" value="S-adenosyl-L-methionine-dependent methyltransferases"/>
    <property type="match status" value="1"/>
</dbReference>
<evidence type="ECO:0000313" key="2">
    <source>
        <dbReference type="Proteomes" id="UP000193200"/>
    </source>
</evidence>
<reference evidence="1 2" key="1">
    <citation type="submission" date="2017-03" db="EMBL/GenBank/DDBJ databases">
        <authorList>
            <person name="Afonso C.L."/>
            <person name="Miller P.J."/>
            <person name="Scott M.A."/>
            <person name="Spackman E."/>
            <person name="Goraichik I."/>
            <person name="Dimitrov K.M."/>
            <person name="Suarez D.L."/>
            <person name="Swayne D.E."/>
        </authorList>
    </citation>
    <scope>NUCLEOTIDE SEQUENCE [LARGE SCALE GENOMIC DNA]</scope>
    <source>
        <strain evidence="1 2">CECT 7691</strain>
    </source>
</reference>
<dbReference type="NCBIfam" id="TIGR02081">
    <property type="entry name" value="metW"/>
    <property type="match status" value="1"/>
</dbReference>
<accession>A0A1Y5RVU0</accession>
<dbReference type="InterPro" id="IPR010743">
    <property type="entry name" value="Methionine_synth_MetW"/>
</dbReference>